<protein>
    <recommendedName>
        <fullName evidence="3">Tetratricopeptide repeat protein</fullName>
    </recommendedName>
</protein>
<name>A0A5C6RHZ6_9BACT</name>
<dbReference type="InterPro" id="IPR011990">
    <property type="entry name" value="TPR-like_helical_dom_sf"/>
</dbReference>
<evidence type="ECO:0008006" key="3">
    <source>
        <dbReference type="Google" id="ProtNLM"/>
    </source>
</evidence>
<accession>A0A5C6RHZ6</accession>
<gene>
    <name evidence="1" type="ORF">FRY97_17700</name>
</gene>
<dbReference type="RefSeq" id="WP_147168901.1">
    <property type="nucleotide sequence ID" value="NZ_VOOR01000047.1"/>
</dbReference>
<comment type="caution">
    <text evidence="1">The sequence shown here is derived from an EMBL/GenBank/DDBJ whole genome shotgun (WGS) entry which is preliminary data.</text>
</comment>
<evidence type="ECO:0000313" key="1">
    <source>
        <dbReference type="EMBL" id="TXB61733.1"/>
    </source>
</evidence>
<dbReference type="Proteomes" id="UP000321580">
    <property type="component" value="Unassembled WGS sequence"/>
</dbReference>
<dbReference type="SUPFAM" id="SSF48452">
    <property type="entry name" value="TPR-like"/>
    <property type="match status" value="1"/>
</dbReference>
<dbReference type="EMBL" id="VOOR01000047">
    <property type="protein sequence ID" value="TXB61733.1"/>
    <property type="molecule type" value="Genomic_DNA"/>
</dbReference>
<sequence length="521" mass="62443">MPKQKTDDLLNLVKSLTRAEKRHFRLFVRRNQASDDILFLKLFDFLDKHKSYDEELILKKIPDIKKRQLSNLKAHLYKQLLVSLRLLNANHNEDIQLREMVDYARVLYDKGLYRQSLDMLDKAKERAYQARLFTLAMEIVDFEKLIEGQYITRSIAGRADALTQESMRLSTMLEKTNQFSNLSLQLYGLYLKVGYVRNEKDYFFVREFFQANLPKGDYLELDFFGQLYFCQAHVWYYHMTQEFALCYRYAQKWVDLFSLEPSPIAMYPAFYLKGVHNLLNSLFNTLQYQKFDSVLSQLVRFKEVYDLGQSKNIEGLYHLYFYIHAIKKHFMQGTFSEGLRLVPGLMEDIEEDRYNWDNHRLMVFYYRIACLYFGSGDNDTAIDYLNLIINQKNPDYRADIQCFSRILNLIAHYELGNAQLVEYQVKSVYRFLSKMEELHAVQQEIFRFIRRVPRIMENDLKEEFVNLRNRLLKHEQDPYERRPFLYLDIISWLEAKIEGRTVQEVVQDKFKQNYPQLAGPK</sequence>
<organism evidence="1 2">
    <name type="scientific">Phaeodactylibacter luteus</name>
    <dbReference type="NCBI Taxonomy" id="1564516"/>
    <lineage>
        <taxon>Bacteria</taxon>
        <taxon>Pseudomonadati</taxon>
        <taxon>Bacteroidota</taxon>
        <taxon>Saprospiria</taxon>
        <taxon>Saprospirales</taxon>
        <taxon>Haliscomenobacteraceae</taxon>
        <taxon>Phaeodactylibacter</taxon>
    </lineage>
</organism>
<dbReference type="OrthoDB" id="714416at2"/>
<keyword evidence="2" id="KW-1185">Reference proteome</keyword>
<evidence type="ECO:0000313" key="2">
    <source>
        <dbReference type="Proteomes" id="UP000321580"/>
    </source>
</evidence>
<proteinExistence type="predicted"/>
<dbReference type="AlphaFoldDB" id="A0A5C6RHZ6"/>
<reference evidence="1 2" key="1">
    <citation type="submission" date="2019-08" db="EMBL/GenBank/DDBJ databases">
        <title>Genome of Phaeodactylibacter luteus.</title>
        <authorList>
            <person name="Bowman J.P."/>
        </authorList>
    </citation>
    <scope>NUCLEOTIDE SEQUENCE [LARGE SCALE GENOMIC DNA]</scope>
    <source>
        <strain evidence="1 2">KCTC 42180</strain>
    </source>
</reference>